<gene>
    <name evidence="2" type="ORF">QE369_001089</name>
</gene>
<dbReference type="AlphaFoldDB" id="A0AAJ2BDD1"/>
<dbReference type="Proteomes" id="UP001255601">
    <property type="component" value="Unassembled WGS sequence"/>
</dbReference>
<protein>
    <submittedName>
        <fullName evidence="2">N-methylhydantoinase B/oxoprolinase/acetone carboxylase alpha subunit</fullName>
    </submittedName>
</protein>
<evidence type="ECO:0000259" key="1">
    <source>
        <dbReference type="Pfam" id="PF02538"/>
    </source>
</evidence>
<dbReference type="EMBL" id="JAVIZC010000001">
    <property type="protein sequence ID" value="MDR6100911.1"/>
    <property type="molecule type" value="Genomic_DNA"/>
</dbReference>
<evidence type="ECO:0000313" key="3">
    <source>
        <dbReference type="Proteomes" id="UP001255601"/>
    </source>
</evidence>
<dbReference type="Pfam" id="PF02538">
    <property type="entry name" value="Hydantoinase_B"/>
    <property type="match status" value="1"/>
</dbReference>
<name>A0AAJ2BDD1_9HYPH</name>
<reference evidence="2" key="1">
    <citation type="submission" date="2023-08" db="EMBL/GenBank/DDBJ databases">
        <title>Functional and genomic diversity of the sorghum phyllosphere microbiome.</title>
        <authorList>
            <person name="Shade A."/>
        </authorList>
    </citation>
    <scope>NUCLEOTIDE SEQUENCE</scope>
    <source>
        <strain evidence="2">SORGH_AS_0974</strain>
    </source>
</reference>
<dbReference type="InterPro" id="IPR003692">
    <property type="entry name" value="Hydantoinase_B"/>
</dbReference>
<evidence type="ECO:0000313" key="2">
    <source>
        <dbReference type="EMBL" id="MDR6100911.1"/>
    </source>
</evidence>
<sequence>MTETQQKEFDPVTFDIIQNALEAVANEMFVAQRKTSMSAIIYEVLDLSSGVLDKHGQVAASGAGIPAFIGVLDKAIAGILKKFKPEEIRAGRSLCIQRSLLRRCDASERHGARLACFP</sequence>
<proteinExistence type="predicted"/>
<accession>A0AAJ2BDD1</accession>
<comment type="caution">
    <text evidence="2">The sequence shown here is derived from an EMBL/GenBank/DDBJ whole genome shotgun (WGS) entry which is preliminary data.</text>
</comment>
<dbReference type="GO" id="GO:0003824">
    <property type="term" value="F:catalytic activity"/>
    <property type="evidence" value="ECO:0007669"/>
    <property type="project" value="InterPro"/>
</dbReference>
<organism evidence="2 3">
    <name type="scientific">Agrobacterium larrymoorei</name>
    <dbReference type="NCBI Taxonomy" id="160699"/>
    <lineage>
        <taxon>Bacteria</taxon>
        <taxon>Pseudomonadati</taxon>
        <taxon>Pseudomonadota</taxon>
        <taxon>Alphaproteobacteria</taxon>
        <taxon>Hyphomicrobiales</taxon>
        <taxon>Rhizobiaceae</taxon>
        <taxon>Rhizobium/Agrobacterium group</taxon>
        <taxon>Agrobacterium</taxon>
    </lineage>
</organism>
<dbReference type="RefSeq" id="WP_309769883.1">
    <property type="nucleotide sequence ID" value="NZ_JAVIZC010000001.1"/>
</dbReference>
<feature type="domain" description="Hydantoinase B/oxoprolinase" evidence="1">
    <location>
        <begin position="10"/>
        <end position="91"/>
    </location>
</feature>